<keyword evidence="4" id="KW-1185">Reference proteome</keyword>
<feature type="signal peptide" evidence="2">
    <location>
        <begin position="1"/>
        <end position="34"/>
    </location>
</feature>
<feature type="region of interest" description="Disordered" evidence="1">
    <location>
        <begin position="32"/>
        <end position="101"/>
    </location>
</feature>
<dbReference type="Proteomes" id="UP000198122">
    <property type="component" value="Unassembled WGS sequence"/>
</dbReference>
<protein>
    <recommendedName>
        <fullName evidence="5">Lipoprotein</fullName>
    </recommendedName>
</protein>
<organism evidence="3 4">
    <name type="scientific">Kytococcus aerolatus</name>
    <dbReference type="NCBI Taxonomy" id="592308"/>
    <lineage>
        <taxon>Bacteria</taxon>
        <taxon>Bacillati</taxon>
        <taxon>Actinomycetota</taxon>
        <taxon>Actinomycetes</taxon>
        <taxon>Micrococcales</taxon>
        <taxon>Kytococcaceae</taxon>
        <taxon>Kytococcus</taxon>
    </lineage>
</organism>
<dbReference type="AlphaFoldDB" id="A0A212TG30"/>
<reference evidence="3 4" key="1">
    <citation type="submission" date="2017-06" db="EMBL/GenBank/DDBJ databases">
        <authorList>
            <person name="Kim H.J."/>
            <person name="Triplett B.A."/>
        </authorList>
    </citation>
    <scope>NUCLEOTIDE SEQUENCE [LARGE SCALE GENOMIC DNA]</scope>
    <source>
        <strain evidence="3 4">DSM 22179</strain>
    </source>
</reference>
<dbReference type="EMBL" id="FYEZ01000001">
    <property type="protein sequence ID" value="SNC64982.1"/>
    <property type="molecule type" value="Genomic_DNA"/>
</dbReference>
<sequence>MNSTTSTPTTRSLARRIRGLAVLPAAALALTACGGGDSEGGQSEAAPSASSEAAGSAEEEGAATEESPAASAPGAGTDESGSAGGAPEGLDPEAALDVRTFSDLEGIDQKVEGELHPAEACGYLMSATVDQKAFSDPQADAQKMQDLIKVTPEPARSAMEKFAKTVESVSGRDDKKLAKALGELDQACMSAAQ</sequence>
<name>A0A212TG30_9MICO</name>
<evidence type="ECO:0000256" key="2">
    <source>
        <dbReference type="SAM" id="SignalP"/>
    </source>
</evidence>
<keyword evidence="2" id="KW-0732">Signal</keyword>
<accession>A0A212TG30</accession>
<evidence type="ECO:0000313" key="3">
    <source>
        <dbReference type="EMBL" id="SNC64982.1"/>
    </source>
</evidence>
<evidence type="ECO:0008006" key="5">
    <source>
        <dbReference type="Google" id="ProtNLM"/>
    </source>
</evidence>
<feature type="compositionally biased region" description="Low complexity" evidence="1">
    <location>
        <begin position="64"/>
        <end position="76"/>
    </location>
</feature>
<dbReference type="RefSeq" id="WP_088818094.1">
    <property type="nucleotide sequence ID" value="NZ_FYEZ01000001.1"/>
</dbReference>
<evidence type="ECO:0000313" key="4">
    <source>
        <dbReference type="Proteomes" id="UP000198122"/>
    </source>
</evidence>
<gene>
    <name evidence="3" type="ORF">SAMN05445756_1225</name>
</gene>
<proteinExistence type="predicted"/>
<feature type="chain" id="PRO_5038873292" description="Lipoprotein" evidence="2">
    <location>
        <begin position="35"/>
        <end position="193"/>
    </location>
</feature>
<evidence type="ECO:0000256" key="1">
    <source>
        <dbReference type="SAM" id="MobiDB-lite"/>
    </source>
</evidence>
<feature type="compositionally biased region" description="Low complexity" evidence="1">
    <location>
        <begin position="40"/>
        <end position="56"/>
    </location>
</feature>